<evidence type="ECO:0000313" key="3">
    <source>
        <dbReference type="EMBL" id="KAA8526879.1"/>
    </source>
</evidence>
<name>A0A5J5A9A8_9ASTE</name>
<dbReference type="EMBL" id="CM018046">
    <property type="protein sequence ID" value="KAA8526879.1"/>
    <property type="molecule type" value="Genomic_DNA"/>
</dbReference>
<feature type="domain" description="DUF4220" evidence="2">
    <location>
        <begin position="149"/>
        <end position="232"/>
    </location>
</feature>
<keyword evidence="1" id="KW-0472">Membrane</keyword>
<dbReference type="AlphaFoldDB" id="A0A5J5A9A8"/>
<reference evidence="3 4" key="1">
    <citation type="submission" date="2019-09" db="EMBL/GenBank/DDBJ databases">
        <title>A chromosome-level genome assembly of the Chinese tupelo Nyssa sinensis.</title>
        <authorList>
            <person name="Yang X."/>
            <person name="Kang M."/>
            <person name="Yang Y."/>
            <person name="Xiong H."/>
            <person name="Wang M."/>
            <person name="Zhang Z."/>
            <person name="Wang Z."/>
            <person name="Wu H."/>
            <person name="Ma T."/>
            <person name="Liu J."/>
            <person name="Xi Z."/>
        </authorList>
    </citation>
    <scope>NUCLEOTIDE SEQUENCE [LARGE SCALE GENOMIC DNA]</scope>
    <source>
        <strain evidence="3">J267</strain>
        <tissue evidence="3">Leaf</tissue>
    </source>
</reference>
<feature type="transmembrane region" description="Helical" evidence="1">
    <location>
        <begin position="143"/>
        <end position="166"/>
    </location>
</feature>
<protein>
    <recommendedName>
        <fullName evidence="2">DUF4220 domain-containing protein</fullName>
    </recommendedName>
</protein>
<feature type="transmembrane region" description="Helical" evidence="1">
    <location>
        <begin position="186"/>
        <end position="204"/>
    </location>
</feature>
<dbReference type="PANTHER" id="PTHR31325">
    <property type="entry name" value="OS01G0798800 PROTEIN-RELATED"/>
    <property type="match status" value="1"/>
</dbReference>
<keyword evidence="1" id="KW-1133">Transmembrane helix</keyword>
<sequence>MLNLLVMRPTMISAVVGIGQIRLWIACEDTCAQAKHFFGSDLLGRKNFLRWEERWGAREKLINQEESFQQQRRLIRRKTRKRRTSCTGAKKENQKSNMTFPIPKKAKKLWDQWNVRIAVLISLIFQIVLIFSATSRKRTGSRIVNLVIWSAYLLADWVAAFAVGLISNGQGNDCDKLKLNEDLAAFWAPFLLLHLGGPDTITAFSLEDNELWLRHLLGLVIQLIAVAYVFSQ</sequence>
<dbReference type="OrthoDB" id="1689146at2759"/>
<proteinExistence type="predicted"/>
<accession>A0A5J5A9A8</accession>
<evidence type="ECO:0000256" key="1">
    <source>
        <dbReference type="SAM" id="Phobius"/>
    </source>
</evidence>
<dbReference type="Pfam" id="PF13968">
    <property type="entry name" value="DUF4220"/>
    <property type="match status" value="1"/>
</dbReference>
<dbReference type="Proteomes" id="UP000325577">
    <property type="component" value="Linkage Group LG3"/>
</dbReference>
<feature type="transmembrane region" description="Helical" evidence="1">
    <location>
        <begin position="211"/>
        <end position="230"/>
    </location>
</feature>
<gene>
    <name evidence="3" type="ORF">F0562_008892</name>
</gene>
<evidence type="ECO:0000259" key="2">
    <source>
        <dbReference type="Pfam" id="PF13968"/>
    </source>
</evidence>
<dbReference type="InterPro" id="IPR025315">
    <property type="entry name" value="DUF4220"/>
</dbReference>
<keyword evidence="4" id="KW-1185">Reference proteome</keyword>
<evidence type="ECO:0000313" key="4">
    <source>
        <dbReference type="Proteomes" id="UP000325577"/>
    </source>
</evidence>
<organism evidence="3 4">
    <name type="scientific">Nyssa sinensis</name>
    <dbReference type="NCBI Taxonomy" id="561372"/>
    <lineage>
        <taxon>Eukaryota</taxon>
        <taxon>Viridiplantae</taxon>
        <taxon>Streptophyta</taxon>
        <taxon>Embryophyta</taxon>
        <taxon>Tracheophyta</taxon>
        <taxon>Spermatophyta</taxon>
        <taxon>Magnoliopsida</taxon>
        <taxon>eudicotyledons</taxon>
        <taxon>Gunneridae</taxon>
        <taxon>Pentapetalae</taxon>
        <taxon>asterids</taxon>
        <taxon>Cornales</taxon>
        <taxon>Nyssaceae</taxon>
        <taxon>Nyssa</taxon>
    </lineage>
</organism>
<feature type="transmembrane region" description="Helical" evidence="1">
    <location>
        <begin position="113"/>
        <end position="131"/>
    </location>
</feature>
<keyword evidence="1" id="KW-0812">Transmembrane</keyword>